<keyword evidence="2" id="KW-0813">Transport</keyword>
<dbReference type="InterPro" id="IPR039421">
    <property type="entry name" value="Type_1_exporter"/>
</dbReference>
<keyword evidence="3 8" id="KW-0812">Transmembrane</keyword>
<feature type="transmembrane region" description="Helical" evidence="8">
    <location>
        <begin position="20"/>
        <end position="44"/>
    </location>
</feature>
<dbReference type="InterPro" id="IPR003593">
    <property type="entry name" value="AAA+_ATPase"/>
</dbReference>
<sequence length="587" mass="67045">MQENTKKTLGIFWKYTMKYWPAFFITVFFLVVGAIITVITPIYLKKIVDLMSAGSLARNETYKNLMSILSVIVILYIVEWAAWRISTYFAGRVELRVMADLSNACFKYLHKLSFNFFNNNFVGSLVKRVNWFTRAYEGIIEVFFWDLFLVVVRIGLMLVVIFQRNTILGWSLVGWIVCFLVFNQMFVKFKLKYNLKRNDAETKATGILADTITNHLNVKLFTGYKHEEKRYGDITNEVKKWRTITWNLDTLFEAVQSFFMFALDVGILYLAITFWKKGTLTVGDLVLLQTYLFGMISMLWSFGRNIRRIYNHLADAEEMTVMFNTPPEIVDLSKAVALKPGAGKIEFKNVSFNYNQTKEILKKLNLVISPQEKIALVGPSGAGKSTITKLLLRLYELSAGKILVDNQDISKVKMESLWQNVSLVPQDPILFHRTLLENIRYGKPDATEAEVFEAAKLAHCDEFIKDFPEGYATFVGERGVKLSGGERQRVAIARAILHNAPILILDEATSSLDSESEQLIQKALDVLIKGKTVIVIAHRLSTIMKMDRILVVKDGKITETGSHKELLQKEDGIYKKLWEVQAGGFIA</sequence>
<evidence type="ECO:0000256" key="6">
    <source>
        <dbReference type="ARBA" id="ARBA00022989"/>
    </source>
</evidence>
<keyword evidence="4" id="KW-0547">Nucleotide-binding</keyword>
<dbReference type="EMBL" id="MFRA01000001">
    <property type="protein sequence ID" value="OGH93295.1"/>
    <property type="molecule type" value="Genomic_DNA"/>
</dbReference>
<dbReference type="Pfam" id="PF00664">
    <property type="entry name" value="ABC_membrane"/>
    <property type="match status" value="1"/>
</dbReference>
<dbReference type="SUPFAM" id="SSF90123">
    <property type="entry name" value="ABC transporter transmembrane region"/>
    <property type="match status" value="1"/>
</dbReference>
<evidence type="ECO:0000259" key="9">
    <source>
        <dbReference type="PROSITE" id="PS50893"/>
    </source>
</evidence>
<dbReference type="GO" id="GO:0005886">
    <property type="term" value="C:plasma membrane"/>
    <property type="evidence" value="ECO:0007669"/>
    <property type="project" value="UniProtKB-SubCell"/>
</dbReference>
<feature type="transmembrane region" description="Helical" evidence="8">
    <location>
        <begin position="64"/>
        <end position="83"/>
    </location>
</feature>
<evidence type="ECO:0000313" key="12">
    <source>
        <dbReference type="Proteomes" id="UP000176634"/>
    </source>
</evidence>
<dbReference type="SUPFAM" id="SSF52540">
    <property type="entry name" value="P-loop containing nucleoside triphosphate hydrolases"/>
    <property type="match status" value="1"/>
</dbReference>
<dbReference type="STRING" id="1798705.A2563_01670"/>
<evidence type="ECO:0000256" key="2">
    <source>
        <dbReference type="ARBA" id="ARBA00022448"/>
    </source>
</evidence>
<evidence type="ECO:0000256" key="5">
    <source>
        <dbReference type="ARBA" id="ARBA00022840"/>
    </source>
</evidence>
<dbReference type="InterPro" id="IPR036640">
    <property type="entry name" value="ABC1_TM_sf"/>
</dbReference>
<keyword evidence="5" id="KW-0067">ATP-binding</keyword>
<dbReference type="GO" id="GO:0015421">
    <property type="term" value="F:ABC-type oligopeptide transporter activity"/>
    <property type="evidence" value="ECO:0007669"/>
    <property type="project" value="TreeGrafter"/>
</dbReference>
<protein>
    <recommendedName>
        <fullName evidence="13">ABC transporter ATP-binding protein</fullName>
    </recommendedName>
</protein>
<dbReference type="AlphaFoldDB" id="A0A1F6PAT4"/>
<feature type="domain" description="ABC transmembrane type-1" evidence="10">
    <location>
        <begin position="24"/>
        <end position="311"/>
    </location>
</feature>
<dbReference type="PROSITE" id="PS50929">
    <property type="entry name" value="ABC_TM1F"/>
    <property type="match status" value="1"/>
</dbReference>
<evidence type="ECO:0008006" key="13">
    <source>
        <dbReference type="Google" id="ProtNLM"/>
    </source>
</evidence>
<dbReference type="Gene3D" id="3.40.50.300">
    <property type="entry name" value="P-loop containing nucleotide triphosphate hydrolases"/>
    <property type="match status" value="1"/>
</dbReference>
<dbReference type="PANTHER" id="PTHR43394">
    <property type="entry name" value="ATP-DEPENDENT PERMEASE MDL1, MITOCHONDRIAL"/>
    <property type="match status" value="1"/>
</dbReference>
<dbReference type="GO" id="GO:0016887">
    <property type="term" value="F:ATP hydrolysis activity"/>
    <property type="evidence" value="ECO:0007669"/>
    <property type="project" value="InterPro"/>
</dbReference>
<comment type="subcellular location">
    <subcellularLocation>
        <location evidence="1">Cell membrane</location>
        <topology evidence="1">Multi-pass membrane protein</topology>
    </subcellularLocation>
</comment>
<feature type="domain" description="ABC transporter" evidence="9">
    <location>
        <begin position="345"/>
        <end position="579"/>
    </location>
</feature>
<dbReference type="InterPro" id="IPR003439">
    <property type="entry name" value="ABC_transporter-like_ATP-bd"/>
</dbReference>
<organism evidence="11 12">
    <name type="scientific">Candidatus Magasanikbacteria bacterium RIFOXYD1_FULL_40_23</name>
    <dbReference type="NCBI Taxonomy" id="1798705"/>
    <lineage>
        <taxon>Bacteria</taxon>
        <taxon>Candidatus Magasanikiibacteriota</taxon>
    </lineage>
</organism>
<dbReference type="InterPro" id="IPR011527">
    <property type="entry name" value="ABC1_TM_dom"/>
</dbReference>
<evidence type="ECO:0000256" key="4">
    <source>
        <dbReference type="ARBA" id="ARBA00022741"/>
    </source>
</evidence>
<comment type="caution">
    <text evidence="11">The sequence shown here is derived from an EMBL/GenBank/DDBJ whole genome shotgun (WGS) entry which is preliminary data.</text>
</comment>
<reference evidence="11 12" key="1">
    <citation type="journal article" date="2016" name="Nat. Commun.">
        <title>Thousands of microbial genomes shed light on interconnected biogeochemical processes in an aquifer system.</title>
        <authorList>
            <person name="Anantharaman K."/>
            <person name="Brown C.T."/>
            <person name="Hug L.A."/>
            <person name="Sharon I."/>
            <person name="Castelle C.J."/>
            <person name="Probst A.J."/>
            <person name="Thomas B.C."/>
            <person name="Singh A."/>
            <person name="Wilkins M.J."/>
            <person name="Karaoz U."/>
            <person name="Brodie E.L."/>
            <person name="Williams K.H."/>
            <person name="Hubbard S.S."/>
            <person name="Banfield J.F."/>
        </authorList>
    </citation>
    <scope>NUCLEOTIDE SEQUENCE [LARGE SCALE GENOMIC DNA]</scope>
</reference>
<feature type="transmembrane region" description="Helical" evidence="8">
    <location>
        <begin position="286"/>
        <end position="303"/>
    </location>
</feature>
<dbReference type="Proteomes" id="UP000176634">
    <property type="component" value="Unassembled WGS sequence"/>
</dbReference>
<dbReference type="PANTHER" id="PTHR43394:SF1">
    <property type="entry name" value="ATP-BINDING CASSETTE SUB-FAMILY B MEMBER 10, MITOCHONDRIAL"/>
    <property type="match status" value="1"/>
</dbReference>
<dbReference type="FunFam" id="3.40.50.300:FF:000287">
    <property type="entry name" value="Multidrug ABC transporter ATP-binding protein"/>
    <property type="match status" value="1"/>
</dbReference>
<feature type="transmembrane region" description="Helical" evidence="8">
    <location>
        <begin position="250"/>
        <end position="274"/>
    </location>
</feature>
<feature type="transmembrane region" description="Helical" evidence="8">
    <location>
        <begin position="167"/>
        <end position="187"/>
    </location>
</feature>
<name>A0A1F6PAT4_9BACT</name>
<evidence type="ECO:0000256" key="7">
    <source>
        <dbReference type="ARBA" id="ARBA00023136"/>
    </source>
</evidence>
<accession>A0A1F6PAT4</accession>
<dbReference type="InterPro" id="IPR027417">
    <property type="entry name" value="P-loop_NTPase"/>
</dbReference>
<dbReference type="InterPro" id="IPR017871">
    <property type="entry name" value="ABC_transporter-like_CS"/>
</dbReference>
<gene>
    <name evidence="11" type="ORF">A2563_01670</name>
</gene>
<dbReference type="SMART" id="SM00382">
    <property type="entry name" value="AAA"/>
    <property type="match status" value="1"/>
</dbReference>
<evidence type="ECO:0000259" key="10">
    <source>
        <dbReference type="PROSITE" id="PS50929"/>
    </source>
</evidence>
<dbReference type="PROSITE" id="PS00211">
    <property type="entry name" value="ABC_TRANSPORTER_1"/>
    <property type="match status" value="1"/>
</dbReference>
<dbReference type="GO" id="GO:0005524">
    <property type="term" value="F:ATP binding"/>
    <property type="evidence" value="ECO:0007669"/>
    <property type="project" value="UniProtKB-KW"/>
</dbReference>
<keyword evidence="7 8" id="KW-0472">Membrane</keyword>
<evidence type="ECO:0000256" key="8">
    <source>
        <dbReference type="SAM" id="Phobius"/>
    </source>
</evidence>
<proteinExistence type="predicted"/>
<evidence type="ECO:0000256" key="1">
    <source>
        <dbReference type="ARBA" id="ARBA00004651"/>
    </source>
</evidence>
<feature type="transmembrane region" description="Helical" evidence="8">
    <location>
        <begin position="142"/>
        <end position="161"/>
    </location>
</feature>
<evidence type="ECO:0000256" key="3">
    <source>
        <dbReference type="ARBA" id="ARBA00022692"/>
    </source>
</evidence>
<keyword evidence="6 8" id="KW-1133">Transmembrane helix</keyword>
<dbReference type="Pfam" id="PF00005">
    <property type="entry name" value="ABC_tran"/>
    <property type="match status" value="1"/>
</dbReference>
<dbReference type="Gene3D" id="1.20.1560.10">
    <property type="entry name" value="ABC transporter type 1, transmembrane domain"/>
    <property type="match status" value="1"/>
</dbReference>
<evidence type="ECO:0000313" key="11">
    <source>
        <dbReference type="EMBL" id="OGH93295.1"/>
    </source>
</evidence>
<dbReference type="PROSITE" id="PS50893">
    <property type="entry name" value="ABC_TRANSPORTER_2"/>
    <property type="match status" value="1"/>
</dbReference>